<feature type="transmembrane region" description="Helical" evidence="1">
    <location>
        <begin position="167"/>
        <end position="185"/>
    </location>
</feature>
<dbReference type="Pfam" id="PF06197">
    <property type="entry name" value="DUF998"/>
    <property type="match status" value="1"/>
</dbReference>
<comment type="caution">
    <text evidence="2">The sequence shown here is derived from an EMBL/GenBank/DDBJ whole genome shotgun (WGS) entry which is preliminary data.</text>
</comment>
<dbReference type="Proteomes" id="UP000741013">
    <property type="component" value="Unassembled WGS sequence"/>
</dbReference>
<gene>
    <name evidence="2" type="ORF">JOM49_004131</name>
</gene>
<feature type="transmembrane region" description="Helical" evidence="1">
    <location>
        <begin position="133"/>
        <end position="155"/>
    </location>
</feature>
<dbReference type="EMBL" id="JAGGMS010000001">
    <property type="protein sequence ID" value="MBP2182605.1"/>
    <property type="molecule type" value="Genomic_DNA"/>
</dbReference>
<keyword evidence="1" id="KW-1133">Transmembrane helix</keyword>
<keyword evidence="1" id="KW-0812">Transmembrane</keyword>
<feature type="transmembrane region" description="Helical" evidence="1">
    <location>
        <begin position="191"/>
        <end position="210"/>
    </location>
</feature>
<keyword evidence="3" id="KW-1185">Reference proteome</keyword>
<accession>A0ABS4PT50</accession>
<keyword evidence="1" id="KW-0472">Membrane</keyword>
<feature type="transmembrane region" description="Helical" evidence="1">
    <location>
        <begin position="68"/>
        <end position="89"/>
    </location>
</feature>
<proteinExistence type="predicted"/>
<reference evidence="2 3" key="1">
    <citation type="submission" date="2021-03" db="EMBL/GenBank/DDBJ databases">
        <title>Sequencing the genomes of 1000 actinobacteria strains.</title>
        <authorList>
            <person name="Klenk H.-P."/>
        </authorList>
    </citation>
    <scope>NUCLEOTIDE SEQUENCE [LARGE SCALE GENOMIC DNA]</scope>
    <source>
        <strain evidence="2 3">DSM 45510</strain>
    </source>
</reference>
<dbReference type="RefSeq" id="WP_209665889.1">
    <property type="nucleotide sequence ID" value="NZ_JAGGMS010000001.1"/>
</dbReference>
<evidence type="ECO:0000256" key="1">
    <source>
        <dbReference type="SAM" id="Phobius"/>
    </source>
</evidence>
<name>A0ABS4PT50_9PSEU</name>
<feature type="transmembrane region" description="Helical" evidence="1">
    <location>
        <begin position="27"/>
        <end position="48"/>
    </location>
</feature>
<feature type="transmembrane region" description="Helical" evidence="1">
    <location>
        <begin position="101"/>
        <end position="121"/>
    </location>
</feature>
<protein>
    <submittedName>
        <fullName evidence="2">Membrane protein</fullName>
    </submittedName>
</protein>
<sequence>MTTSLPTRAGTTSTAAELTADRVTKSLLGYGVLAGPVYVVAALVQSAFRDGFDLTRHAWSQLAVGDFGWMQVTNLVVTGLMVLAFAAGLRRALRTGPAASWAPALIGVFGVSMVVAGAFPVDALGTESMSTSALIHFAAGGIGFPCLAAGLLVLARRLSREGFARHALATRIIAPLFLLSFVGMASGALGILAFVAGVVGVFGLVAVLAVHRYRQMPDTDG</sequence>
<dbReference type="InterPro" id="IPR009339">
    <property type="entry name" value="DUF998"/>
</dbReference>
<evidence type="ECO:0000313" key="3">
    <source>
        <dbReference type="Proteomes" id="UP000741013"/>
    </source>
</evidence>
<evidence type="ECO:0000313" key="2">
    <source>
        <dbReference type="EMBL" id="MBP2182605.1"/>
    </source>
</evidence>
<organism evidence="2 3">
    <name type="scientific">Amycolatopsis magusensis</name>
    <dbReference type="NCBI Taxonomy" id="882444"/>
    <lineage>
        <taxon>Bacteria</taxon>
        <taxon>Bacillati</taxon>
        <taxon>Actinomycetota</taxon>
        <taxon>Actinomycetes</taxon>
        <taxon>Pseudonocardiales</taxon>
        <taxon>Pseudonocardiaceae</taxon>
        <taxon>Amycolatopsis</taxon>
    </lineage>
</organism>